<evidence type="ECO:0000256" key="5">
    <source>
        <dbReference type="ARBA" id="ARBA00023136"/>
    </source>
</evidence>
<evidence type="ECO:0000313" key="9">
    <source>
        <dbReference type="Proteomes" id="UP001144205"/>
    </source>
</evidence>
<name>A0ABQ5LTB4_9RHOB</name>
<evidence type="ECO:0000256" key="2">
    <source>
        <dbReference type="ARBA" id="ARBA00022475"/>
    </source>
</evidence>
<dbReference type="RefSeq" id="WP_281841327.1">
    <property type="nucleotide sequence ID" value="NZ_BROH01000002.1"/>
</dbReference>
<proteinExistence type="predicted"/>
<evidence type="ECO:0000313" key="8">
    <source>
        <dbReference type="EMBL" id="GKY87337.1"/>
    </source>
</evidence>
<keyword evidence="3 6" id="KW-0812">Transmembrane</keyword>
<feature type="transmembrane region" description="Helical" evidence="6">
    <location>
        <begin position="31"/>
        <end position="50"/>
    </location>
</feature>
<gene>
    <name evidence="8" type="ORF">STA1M1_12060</name>
</gene>
<evidence type="ECO:0000256" key="1">
    <source>
        <dbReference type="ARBA" id="ARBA00004651"/>
    </source>
</evidence>
<organism evidence="8 9">
    <name type="scientific">Sinisalibacter aestuarii</name>
    <dbReference type="NCBI Taxonomy" id="2949426"/>
    <lineage>
        <taxon>Bacteria</taxon>
        <taxon>Pseudomonadati</taxon>
        <taxon>Pseudomonadota</taxon>
        <taxon>Alphaproteobacteria</taxon>
        <taxon>Rhodobacterales</taxon>
        <taxon>Roseobacteraceae</taxon>
        <taxon>Sinisalibacter</taxon>
    </lineage>
</organism>
<reference evidence="8" key="1">
    <citation type="journal article" date="2023" name="Int. J. Syst. Evol. Microbiol.">
        <title>Sinisalibacter aestuarii sp. nov., isolated from estuarine sediment of the Arakawa River.</title>
        <authorList>
            <person name="Arafat S.T."/>
            <person name="Hirano S."/>
            <person name="Sato A."/>
            <person name="Takeuchi K."/>
            <person name="Yasuda T."/>
            <person name="Terahara T."/>
            <person name="Hamada M."/>
            <person name="Kobayashi T."/>
        </authorList>
    </citation>
    <scope>NUCLEOTIDE SEQUENCE</scope>
    <source>
        <strain evidence="8">B-399</strain>
    </source>
</reference>
<keyword evidence="5 6" id="KW-0472">Membrane</keyword>
<sequence>MTLLAPLAAAGFGLAMIGAALMALRARSTAVAVLAAGLVSLFASVLFLILAAPDVAMTEAAIGSGLTTFLFFYVLGRIRREGYDDD</sequence>
<evidence type="ECO:0000259" key="7">
    <source>
        <dbReference type="Pfam" id="PF13244"/>
    </source>
</evidence>
<keyword evidence="9" id="KW-1185">Reference proteome</keyword>
<evidence type="ECO:0000256" key="4">
    <source>
        <dbReference type="ARBA" id="ARBA00022989"/>
    </source>
</evidence>
<keyword evidence="4 6" id="KW-1133">Transmembrane helix</keyword>
<dbReference type="Proteomes" id="UP001144205">
    <property type="component" value="Unassembled WGS sequence"/>
</dbReference>
<keyword evidence="2" id="KW-1003">Cell membrane</keyword>
<comment type="subcellular location">
    <subcellularLocation>
        <location evidence="1">Cell membrane</location>
        <topology evidence="1">Multi-pass membrane protein</topology>
    </subcellularLocation>
</comment>
<accession>A0ABQ5LTB4</accession>
<evidence type="ECO:0000256" key="3">
    <source>
        <dbReference type="ARBA" id="ARBA00022692"/>
    </source>
</evidence>
<evidence type="ECO:0000256" key="6">
    <source>
        <dbReference type="SAM" id="Phobius"/>
    </source>
</evidence>
<feature type="transmembrane region" description="Helical" evidence="6">
    <location>
        <begin position="6"/>
        <end position="24"/>
    </location>
</feature>
<comment type="caution">
    <text evidence="8">The sequence shown here is derived from an EMBL/GenBank/DDBJ whole genome shotgun (WGS) entry which is preliminary data.</text>
</comment>
<dbReference type="Pfam" id="PF13244">
    <property type="entry name" value="MbhD"/>
    <property type="match status" value="1"/>
</dbReference>
<dbReference type="InterPro" id="IPR025383">
    <property type="entry name" value="MrpA_C/MbhD"/>
</dbReference>
<dbReference type="EMBL" id="BROH01000002">
    <property type="protein sequence ID" value="GKY87337.1"/>
    <property type="molecule type" value="Genomic_DNA"/>
</dbReference>
<feature type="domain" description="MrpA C-terminal/MbhD" evidence="7">
    <location>
        <begin position="15"/>
        <end position="80"/>
    </location>
</feature>
<protein>
    <recommendedName>
        <fullName evidence="7">MrpA C-terminal/MbhD domain-containing protein</fullName>
    </recommendedName>
</protein>
<feature type="transmembrane region" description="Helical" evidence="6">
    <location>
        <begin position="56"/>
        <end position="75"/>
    </location>
</feature>